<dbReference type="PANTHER" id="PTHR30146:SF148">
    <property type="entry name" value="HTH-TYPE TRANSCRIPTIONAL REPRESSOR PURR-RELATED"/>
    <property type="match status" value="1"/>
</dbReference>
<dbReference type="PROSITE" id="PS50932">
    <property type="entry name" value="HTH_LACI_2"/>
    <property type="match status" value="1"/>
</dbReference>
<dbReference type="Gene3D" id="1.10.260.40">
    <property type="entry name" value="lambda repressor-like DNA-binding domains"/>
    <property type="match status" value="1"/>
</dbReference>
<sequence length="351" mass="39383">MKLVPFIGFMNGGIIMAQLTISDIAKKAGVSKATVSRVLNNNPNVKDETREKVLAIMQAKGYSPSAAARSLSKQTSDTIGVIVPEIDNPFFGRLLRGVIDVMGSYNLSMICCNTDDTISKDLESLDMLNNHRVRGLIYTPATDYSIPQDKLQLKKMLQLIDAPVVQIDRMVSGINADCILFRDEEGVYQATQMLIQAGHKKIGIINATLDQYLARIRQKGFIRAMEEARLPVEERYQFFGNYRMSKAYELAKEMLAMPDRPTAVITCNNNTTLGLLKALHERNETIPESLSCIGLDSIEVLKYTGNNFNFIERDSYAMGREAMELLIKRIAFPDMPKRTIYLDTSVVIHKL</sequence>
<keyword evidence="3" id="KW-0238">DNA-binding</keyword>
<dbReference type="Gene3D" id="3.40.50.2300">
    <property type="match status" value="2"/>
</dbReference>
<dbReference type="GO" id="GO:0000976">
    <property type="term" value="F:transcription cis-regulatory region binding"/>
    <property type="evidence" value="ECO:0007669"/>
    <property type="project" value="TreeGrafter"/>
</dbReference>
<dbReference type="AlphaFoldDB" id="D3A9K9"/>
<evidence type="ECO:0000313" key="7">
    <source>
        <dbReference type="Proteomes" id="UP000004968"/>
    </source>
</evidence>
<dbReference type="GO" id="GO:0003700">
    <property type="term" value="F:DNA-binding transcription factor activity"/>
    <property type="evidence" value="ECO:0007669"/>
    <property type="project" value="TreeGrafter"/>
</dbReference>
<evidence type="ECO:0000313" key="6">
    <source>
        <dbReference type="EMBL" id="EFD01484.1"/>
    </source>
</evidence>
<dbReference type="SUPFAM" id="SSF53822">
    <property type="entry name" value="Periplasmic binding protein-like I"/>
    <property type="match status" value="1"/>
</dbReference>
<dbReference type="SUPFAM" id="SSF47413">
    <property type="entry name" value="lambda repressor-like DNA-binding domains"/>
    <property type="match status" value="1"/>
</dbReference>
<dbReference type="CDD" id="cd06267">
    <property type="entry name" value="PBP1_LacI_sugar_binding-like"/>
    <property type="match status" value="1"/>
</dbReference>
<dbReference type="InterPro" id="IPR000843">
    <property type="entry name" value="HTH_LacI"/>
</dbReference>
<dbReference type="PROSITE" id="PS00356">
    <property type="entry name" value="HTH_LACI_1"/>
    <property type="match status" value="1"/>
</dbReference>
<dbReference type="InterPro" id="IPR001761">
    <property type="entry name" value="Peripla_BP/Lac1_sug-bd_dom"/>
</dbReference>
<keyword evidence="2" id="KW-0805">Transcription regulation</keyword>
<dbReference type="Proteomes" id="UP000004968">
    <property type="component" value="Unassembled WGS sequence"/>
</dbReference>
<name>D3A9K9_9FIRM</name>
<evidence type="ECO:0000256" key="4">
    <source>
        <dbReference type="ARBA" id="ARBA00023163"/>
    </source>
</evidence>
<dbReference type="EMBL" id="ACIO01000019">
    <property type="protein sequence ID" value="EFD01484.1"/>
    <property type="molecule type" value="Genomic_DNA"/>
</dbReference>
<keyword evidence="1" id="KW-0678">Repressor</keyword>
<dbReference type="PRINTS" id="PR00036">
    <property type="entry name" value="HTHLACI"/>
</dbReference>
<dbReference type="InterPro" id="IPR010982">
    <property type="entry name" value="Lambda_DNA-bd_dom_sf"/>
</dbReference>
<dbReference type="Pfam" id="PF00356">
    <property type="entry name" value="LacI"/>
    <property type="match status" value="1"/>
</dbReference>
<protein>
    <submittedName>
        <fullName evidence="6">Transcriptional regulator, LacI family</fullName>
    </submittedName>
</protein>
<dbReference type="Pfam" id="PF00532">
    <property type="entry name" value="Peripla_BP_1"/>
    <property type="match status" value="1"/>
</dbReference>
<dbReference type="SMART" id="SM00354">
    <property type="entry name" value="HTH_LACI"/>
    <property type="match status" value="1"/>
</dbReference>
<evidence type="ECO:0000259" key="5">
    <source>
        <dbReference type="PROSITE" id="PS50932"/>
    </source>
</evidence>
<dbReference type="CDD" id="cd01392">
    <property type="entry name" value="HTH_LacI"/>
    <property type="match status" value="1"/>
</dbReference>
<keyword evidence="4" id="KW-0804">Transcription</keyword>
<accession>D3A9K9</accession>
<dbReference type="PANTHER" id="PTHR30146">
    <property type="entry name" value="LACI-RELATED TRANSCRIPTIONAL REPRESSOR"/>
    <property type="match status" value="1"/>
</dbReference>
<gene>
    <name evidence="6" type="ORF">CLOSTHATH_00280</name>
</gene>
<comment type="caution">
    <text evidence="6">The sequence shown here is derived from an EMBL/GenBank/DDBJ whole genome shotgun (WGS) entry which is preliminary data.</text>
</comment>
<reference evidence="6 7" key="1">
    <citation type="submission" date="2010-01" db="EMBL/GenBank/DDBJ databases">
        <authorList>
            <person name="Weinstock G."/>
            <person name="Sodergren E."/>
            <person name="Clifton S."/>
            <person name="Fulton L."/>
            <person name="Fulton B."/>
            <person name="Courtney L."/>
            <person name="Fronick C."/>
            <person name="Harrison M."/>
            <person name="Strong C."/>
            <person name="Farmer C."/>
            <person name="Delahaunty K."/>
            <person name="Markovic C."/>
            <person name="Hall O."/>
            <person name="Minx P."/>
            <person name="Tomlinson C."/>
            <person name="Mitreva M."/>
            <person name="Nelson J."/>
            <person name="Hou S."/>
            <person name="Wollam A."/>
            <person name="Pepin K.H."/>
            <person name="Johnson M."/>
            <person name="Bhonagiri V."/>
            <person name="Nash W.E."/>
            <person name="Warren W."/>
            <person name="Chinwalla A."/>
            <person name="Mardis E.R."/>
            <person name="Wilson R.K."/>
        </authorList>
    </citation>
    <scope>NUCLEOTIDE SEQUENCE [LARGE SCALE GENOMIC DNA]</scope>
    <source>
        <strain evidence="6 7">DSM 13479</strain>
    </source>
</reference>
<evidence type="ECO:0000256" key="3">
    <source>
        <dbReference type="ARBA" id="ARBA00023125"/>
    </source>
</evidence>
<organism evidence="6 7">
    <name type="scientific">Hungatella hathewayi DSM 13479</name>
    <dbReference type="NCBI Taxonomy" id="566550"/>
    <lineage>
        <taxon>Bacteria</taxon>
        <taxon>Bacillati</taxon>
        <taxon>Bacillota</taxon>
        <taxon>Clostridia</taxon>
        <taxon>Lachnospirales</taxon>
        <taxon>Lachnospiraceae</taxon>
        <taxon>Hungatella</taxon>
    </lineage>
</organism>
<proteinExistence type="predicted"/>
<dbReference type="InterPro" id="IPR028082">
    <property type="entry name" value="Peripla_BP_I"/>
</dbReference>
<evidence type="ECO:0000256" key="2">
    <source>
        <dbReference type="ARBA" id="ARBA00023015"/>
    </source>
</evidence>
<evidence type="ECO:0000256" key="1">
    <source>
        <dbReference type="ARBA" id="ARBA00022491"/>
    </source>
</evidence>
<feature type="domain" description="HTH lacI-type" evidence="5">
    <location>
        <begin position="19"/>
        <end position="73"/>
    </location>
</feature>
<dbReference type="HOGENOM" id="CLU_037628_6_0_9"/>